<accession>A0A0V8GDS9</accession>
<dbReference type="EMBL" id="LNQL01000004">
    <property type="protein sequence ID" value="KSU48414.1"/>
    <property type="molecule type" value="Genomic_DNA"/>
</dbReference>
<sequence>MIKWKQSPYGKDSNFMKYLFMIISSLLLAGCSTMFPHPASLLEHPSLPAWEQSLKERIDRDLPKQAEIVAPRNQAVSRLYELVDLDRNGKDEAITFYRSEQDGRFTIHLLVHERQGEKWRLVARQTVADGRAIDRLEVITDARHKQNHLVIGITSYGENTLYIIEQLLSKQRDVTKVDRYDRLSVDDLNQDRERDMVLLQKGSPSRLIYYKDILSKEHQETTLSTQDGDLFAEHDLFEVDTINAARNKGLIVSYTRDAKMHIALFRLANDTLEQVRFGQVDEIVEPMYTFPKDVDQDGIIEFGHQYTPAGSKGREGEPKPRITAYYTWNGSDNSPFLESGFELREEQYIDQEYNFVMRFPANWATRETIEKRENRVRFINRETKQIDFELEVIPKNQYIASDQKRKIKEGIDYVYVIDATKDYEVFVNRVTLVE</sequence>
<name>A0A0V8GDS9_9BACL</name>
<organism evidence="1 2">
    <name type="scientific">Exiguobacterium indicum</name>
    <dbReference type="NCBI Taxonomy" id="296995"/>
    <lineage>
        <taxon>Bacteria</taxon>
        <taxon>Bacillati</taxon>
        <taxon>Bacillota</taxon>
        <taxon>Bacilli</taxon>
        <taxon>Bacillales</taxon>
        <taxon>Bacillales Family XII. Incertae Sedis</taxon>
        <taxon>Exiguobacterium</taxon>
    </lineage>
</organism>
<proteinExistence type="predicted"/>
<evidence type="ECO:0000313" key="2">
    <source>
        <dbReference type="Proteomes" id="UP000053797"/>
    </source>
</evidence>
<gene>
    <name evidence="1" type="ORF">AS033_12395</name>
</gene>
<dbReference type="Proteomes" id="UP000053797">
    <property type="component" value="Unassembled WGS sequence"/>
</dbReference>
<protein>
    <recommendedName>
        <fullName evidence="3">Lipoprotein</fullName>
    </recommendedName>
</protein>
<comment type="caution">
    <text evidence="1">The sequence shown here is derived from an EMBL/GenBank/DDBJ whole genome shotgun (WGS) entry which is preliminary data.</text>
</comment>
<reference evidence="1 2" key="1">
    <citation type="journal article" date="2015" name="Int. J. Syst. Evol. Microbiol.">
        <title>Exiguobacterium enclense sp. nov., isolated from sediment.</title>
        <authorList>
            <person name="Dastager S.G."/>
            <person name="Mawlankar R."/>
            <person name="Sonalkar V.V."/>
            <person name="Thorat M.N."/>
            <person name="Mual P."/>
            <person name="Verma A."/>
            <person name="Krishnamurthi S."/>
            <person name="Tang S.K."/>
            <person name="Li W.J."/>
        </authorList>
    </citation>
    <scope>NUCLEOTIDE SEQUENCE [LARGE SCALE GENOMIC DNA]</scope>
    <source>
        <strain evidence="1 2">NIO-1109</strain>
    </source>
</reference>
<dbReference type="PROSITE" id="PS51257">
    <property type="entry name" value="PROKAR_LIPOPROTEIN"/>
    <property type="match status" value="1"/>
</dbReference>
<dbReference type="AlphaFoldDB" id="A0A0V8GDS9"/>
<evidence type="ECO:0008006" key="3">
    <source>
        <dbReference type="Google" id="ProtNLM"/>
    </source>
</evidence>
<dbReference type="OrthoDB" id="1743319at2"/>
<evidence type="ECO:0000313" key="1">
    <source>
        <dbReference type="EMBL" id="KSU48414.1"/>
    </source>
</evidence>